<dbReference type="RefSeq" id="WP_045980011.1">
    <property type="nucleotide sequence ID" value="NZ_JXXY01000015.1"/>
</dbReference>
<comment type="caution">
    <text evidence="10">The sequence shown here is derived from an EMBL/GenBank/DDBJ whole genome shotgun (WGS) entry which is preliminary data.</text>
</comment>
<dbReference type="GeneID" id="58228222"/>
<evidence type="ECO:0000256" key="2">
    <source>
        <dbReference type="ARBA" id="ARBA00022448"/>
    </source>
</evidence>
<feature type="transmembrane region" description="Helical" evidence="8">
    <location>
        <begin position="31"/>
        <end position="49"/>
    </location>
</feature>
<feature type="transmembrane region" description="Helical" evidence="8">
    <location>
        <begin position="156"/>
        <end position="174"/>
    </location>
</feature>
<evidence type="ECO:0000313" key="10">
    <source>
        <dbReference type="EMBL" id="KJZ00423.1"/>
    </source>
</evidence>
<evidence type="ECO:0000256" key="7">
    <source>
        <dbReference type="ARBA" id="ARBA00023136"/>
    </source>
</evidence>
<dbReference type="PANTHER" id="PTHR32507:SF8">
    <property type="entry name" value="CNH1P"/>
    <property type="match status" value="1"/>
</dbReference>
<comment type="subcellular location">
    <subcellularLocation>
        <location evidence="1">Cell membrane</location>
        <topology evidence="1">Multi-pass membrane protein</topology>
    </subcellularLocation>
</comment>
<dbReference type="eggNOG" id="COG3263">
    <property type="taxonomic scope" value="Bacteria"/>
</dbReference>
<dbReference type="Pfam" id="PF00999">
    <property type="entry name" value="Na_H_Exchanger"/>
    <property type="match status" value="1"/>
</dbReference>
<dbReference type="PATRIC" id="fig|151081.8.peg.2853"/>
<feature type="transmembrane region" description="Helical" evidence="8">
    <location>
        <begin position="228"/>
        <end position="257"/>
    </location>
</feature>
<evidence type="ECO:0000256" key="8">
    <source>
        <dbReference type="SAM" id="Phobius"/>
    </source>
</evidence>
<protein>
    <submittedName>
        <fullName evidence="10">Sodium:proton antiporter</fullName>
    </submittedName>
</protein>
<evidence type="ECO:0000256" key="5">
    <source>
        <dbReference type="ARBA" id="ARBA00022989"/>
    </source>
</evidence>
<keyword evidence="11" id="KW-1185">Reference proteome</keyword>
<feature type="transmembrane region" description="Helical" evidence="8">
    <location>
        <begin position="55"/>
        <end position="76"/>
    </location>
</feature>
<evidence type="ECO:0000313" key="11">
    <source>
        <dbReference type="Proteomes" id="UP000033664"/>
    </source>
</evidence>
<feature type="transmembrane region" description="Helical" evidence="8">
    <location>
        <begin position="117"/>
        <end position="135"/>
    </location>
</feature>
<dbReference type="OrthoDB" id="9810860at2"/>
<feature type="transmembrane region" description="Helical" evidence="8">
    <location>
        <begin position="365"/>
        <end position="383"/>
    </location>
</feature>
<keyword evidence="7 8" id="KW-0472">Membrane</keyword>
<keyword evidence="3" id="KW-0050">Antiport</keyword>
<dbReference type="InterPro" id="IPR006153">
    <property type="entry name" value="Cation/H_exchanger_TM"/>
</dbReference>
<dbReference type="Proteomes" id="UP000033664">
    <property type="component" value="Unassembled WGS sequence"/>
</dbReference>
<keyword evidence="4 8" id="KW-0812">Transmembrane</keyword>
<accession>A0A0F4PKI4</accession>
<dbReference type="GO" id="GO:0015297">
    <property type="term" value="F:antiporter activity"/>
    <property type="evidence" value="ECO:0007669"/>
    <property type="project" value="UniProtKB-KW"/>
</dbReference>
<keyword evidence="2" id="KW-0813">Transport</keyword>
<keyword evidence="6" id="KW-0406">Ion transport</keyword>
<dbReference type="EMBL" id="JXXZ01000006">
    <property type="protein sequence ID" value="KJZ00423.1"/>
    <property type="molecule type" value="Genomic_DNA"/>
</dbReference>
<evidence type="ECO:0000256" key="4">
    <source>
        <dbReference type="ARBA" id="ARBA00022692"/>
    </source>
</evidence>
<feature type="domain" description="Cation/H+ exchanger transmembrane" evidence="9">
    <location>
        <begin position="11"/>
        <end position="388"/>
    </location>
</feature>
<feature type="transmembrane region" description="Helical" evidence="8">
    <location>
        <begin position="277"/>
        <end position="295"/>
    </location>
</feature>
<feature type="transmembrane region" description="Helical" evidence="8">
    <location>
        <begin position="307"/>
        <end position="327"/>
    </location>
</feature>
<sequence length="395" mass="43587">MEYQLAAALGLAFFIYSVSFRRLARAELTGPMYFVIVGAALAWAFSDAMKVDQPLSALLPLVELTLAVFLFTDAAKTRINVLKSQFKYPLVLLFVALPITFFVTFALGYLLFPHMHIIALALLAIILTPTDAALSKGLLESQSVPEKIRESINVESGLNDGMCVPIFLFLFLSWQHGEFQGAATMLTFLIEEIGIALIVGVSVTYGALKLTQLSATRHYFEKSSSPFLVLSVAVSVFTLAQLLGGSGFVAAFVGGLVFDKFYRADDDEKLIEDSEHIADFFAYLIWCLFGAYAFIQLQTIDLNIYKVLFAFLAATLVRVVPVMLSLIPFNELSLKEKFTLAWFGPRGLASIVFTLMVLESTENGLAELATLTILMSVFIHGITTRPIANSYKNRN</sequence>
<evidence type="ECO:0000256" key="1">
    <source>
        <dbReference type="ARBA" id="ARBA00004651"/>
    </source>
</evidence>
<dbReference type="PANTHER" id="PTHR32507">
    <property type="entry name" value="NA(+)/H(+) ANTIPORTER 1"/>
    <property type="match status" value="1"/>
</dbReference>
<keyword evidence="5 8" id="KW-1133">Transmembrane helix</keyword>
<feature type="transmembrane region" description="Helical" evidence="8">
    <location>
        <begin position="88"/>
        <end position="111"/>
    </location>
</feature>
<name>A0A0F4PKI4_9GAMM</name>
<evidence type="ECO:0000256" key="3">
    <source>
        <dbReference type="ARBA" id="ARBA00022449"/>
    </source>
</evidence>
<dbReference type="GO" id="GO:1902600">
    <property type="term" value="P:proton transmembrane transport"/>
    <property type="evidence" value="ECO:0007669"/>
    <property type="project" value="InterPro"/>
</dbReference>
<feature type="transmembrane region" description="Helical" evidence="8">
    <location>
        <begin position="339"/>
        <end position="358"/>
    </location>
</feature>
<proteinExistence type="predicted"/>
<organism evidence="10 11">
    <name type="scientific">Pseudoalteromonas ruthenica</name>
    <dbReference type="NCBI Taxonomy" id="151081"/>
    <lineage>
        <taxon>Bacteria</taxon>
        <taxon>Pseudomonadati</taxon>
        <taxon>Pseudomonadota</taxon>
        <taxon>Gammaproteobacteria</taxon>
        <taxon>Alteromonadales</taxon>
        <taxon>Pseudoalteromonadaceae</taxon>
        <taxon>Pseudoalteromonas</taxon>
    </lineage>
</organism>
<dbReference type="GO" id="GO:0005886">
    <property type="term" value="C:plasma membrane"/>
    <property type="evidence" value="ECO:0007669"/>
    <property type="project" value="UniProtKB-SubCell"/>
</dbReference>
<reference evidence="10 11" key="1">
    <citation type="journal article" date="2015" name="BMC Genomics">
        <title>Genome mining reveals unlocked bioactive potential of marine Gram-negative bacteria.</title>
        <authorList>
            <person name="Machado H."/>
            <person name="Sonnenschein E.C."/>
            <person name="Melchiorsen J."/>
            <person name="Gram L."/>
        </authorList>
    </citation>
    <scope>NUCLEOTIDE SEQUENCE [LARGE SCALE GENOMIC DNA]</scope>
    <source>
        <strain evidence="10 11">S3137</strain>
    </source>
</reference>
<evidence type="ECO:0000259" key="9">
    <source>
        <dbReference type="Pfam" id="PF00999"/>
    </source>
</evidence>
<feature type="transmembrane region" description="Helical" evidence="8">
    <location>
        <begin position="6"/>
        <end position="24"/>
    </location>
</feature>
<dbReference type="AlphaFoldDB" id="A0A0F4PKI4"/>
<feature type="transmembrane region" description="Helical" evidence="8">
    <location>
        <begin position="186"/>
        <end position="208"/>
    </location>
</feature>
<evidence type="ECO:0000256" key="6">
    <source>
        <dbReference type="ARBA" id="ARBA00023065"/>
    </source>
</evidence>
<gene>
    <name evidence="10" type="ORF">TW72_06960</name>
</gene>